<evidence type="ECO:0000313" key="1">
    <source>
        <dbReference type="EMBL" id="MDQ5769946.1"/>
    </source>
</evidence>
<dbReference type="RefSeq" id="WP_308135743.1">
    <property type="nucleotide sequence ID" value="NZ_CP133217.1"/>
</dbReference>
<organism evidence="2">
    <name type="scientific">Thiothrix subterranea</name>
    <dbReference type="NCBI Taxonomy" id="2735563"/>
    <lineage>
        <taxon>Bacteria</taxon>
        <taxon>Pseudomonadati</taxon>
        <taxon>Pseudomonadota</taxon>
        <taxon>Gammaproteobacteria</taxon>
        <taxon>Thiotrichales</taxon>
        <taxon>Thiotrichaceae</taxon>
        <taxon>Thiothrix</taxon>
    </lineage>
</organism>
<protein>
    <submittedName>
        <fullName evidence="2">Uncharacterized protein</fullName>
    </submittedName>
</protein>
<dbReference type="Proteomes" id="UP001229862">
    <property type="component" value="Chromosome"/>
</dbReference>
<proteinExistence type="predicted"/>
<dbReference type="AlphaFoldDB" id="A0AA51MK77"/>
<dbReference type="Proteomes" id="UP001223336">
    <property type="component" value="Unassembled WGS sequence"/>
</dbReference>
<evidence type="ECO:0000313" key="3">
    <source>
        <dbReference type="Proteomes" id="UP001223336"/>
    </source>
</evidence>
<sequence>MKNIPIATVREMQVSKSVGGVWHVWAGDDIQVMRINADVLELRRYGRVVSSWKIPATGDRRRTINTLFKELDQLRQQSAPKPFYSPSGGRAA</sequence>
<evidence type="ECO:0000313" key="2">
    <source>
        <dbReference type="EMBL" id="WML86029.1"/>
    </source>
</evidence>
<dbReference type="EMBL" id="CP133217">
    <property type="protein sequence ID" value="WML86029.1"/>
    <property type="molecule type" value="Genomic_DNA"/>
</dbReference>
<gene>
    <name evidence="1" type="ORF">RCC75_15500</name>
    <name evidence="2" type="ORF">RCG00_17230</name>
</gene>
<dbReference type="EMBL" id="JAVFKN010000023">
    <property type="protein sequence ID" value="MDQ5769946.1"/>
    <property type="molecule type" value="Genomic_DNA"/>
</dbReference>
<name>A0AA51MK77_9GAMM</name>
<accession>A0AA51MK77</accession>
<reference evidence="2 3" key="1">
    <citation type="submission" date="2023-08" db="EMBL/GenBank/DDBJ databases">
        <title>New molecular markers tilS and rpoB for phylogenetic and monitoring studies of the genus Thiothrix biodiversity.</title>
        <authorList>
            <person name="Ravin N.V."/>
            <person name="Smolyakov D."/>
            <person name="Markov N.D."/>
            <person name="Beletsky A.V."/>
            <person name="Mardanov A.V."/>
            <person name="Rudenko T.S."/>
            <person name="Grabovich M.Y."/>
        </authorList>
    </citation>
    <scope>NUCLEOTIDE SEQUENCE</scope>
    <source>
        <strain evidence="2">DNT52</strain>
        <strain evidence="1 3">H33</strain>
    </source>
</reference>
<keyword evidence="3" id="KW-1185">Reference proteome</keyword>